<evidence type="ECO:0000259" key="3">
    <source>
        <dbReference type="PROSITE" id="PS50158"/>
    </source>
</evidence>
<dbReference type="GO" id="GO:0003676">
    <property type="term" value="F:nucleic acid binding"/>
    <property type="evidence" value="ECO:0007669"/>
    <property type="project" value="InterPro"/>
</dbReference>
<keyword evidence="1" id="KW-0479">Metal-binding</keyword>
<feature type="compositionally biased region" description="Polar residues" evidence="2">
    <location>
        <begin position="444"/>
        <end position="484"/>
    </location>
</feature>
<dbReference type="Pfam" id="PF17921">
    <property type="entry name" value="Integrase_H2C2"/>
    <property type="match status" value="1"/>
</dbReference>
<sequence length="1801" mass="205326">MDSDLRDLTKKERQIRNSIKTVFQFTIDYKPELHKDELGIRLQLLEEAFSEFKEVRQKIEVMMEVIAEESDPLEGETAQDHASRLEAEAKQKEAENCAVYSKVENLYCKIKASLLRLMPEKKVDPAPVPVPVLSTVKLPEITLPKFSGMIHDWIPFRDSFLSVIHKNEMISDMDKFKYLRSSLAPEALRHIDNIDESALNYTVAWDALVSQFQHKKLIVKAHLDAIFAVEPMRRESFESLNKLICEFDNNLQMLKKIGEQTDGWSTLLVYMVCSKLDTGTLRLWETEHNSKEVPKYTDLMTFLRKQSGVLQSLPQTSKPIQNEYRKPKLGVSHPTVSGRCCFCSEPFHQAVFCKKFQKMKLSERYDAVKRNGLCFNCLSQGHLSRSCSRGSCLKCGRRHNTLLHPSYESANSATKSSVPPTARRNPNDHQNQQTRPQNLIPARTHNTNQTAPPTFTPQSQSTLPQSATDPNALPPSTSQNTVSLHSHAHSSKQQVLLSTAIVRVKDRFGNYKLARALLDSCSQYCFVTSKFCRKLNLEEFPDFLAIQGIGSSGGVSKNAVLATVSPRTFLISDFEEDIQFNVLPRLTVSLPAESFDISRWEIPEDIVLADPNFHENNEIDMLIGAEYFLDLLQDGTMKLCDAGPTLQNTVFGWIVAGRIPEEPNRGPQAAVFLCSLAELNDQLAKFWELETCHEKSTYSVEESLCEDIYRKTTIRDESGRYVVTLPKKTDVIQQLGDTRSSAVKRFLSLERRFAFNPELKAMYAAFIHEYQSLGHMKELEDTQTEVPAYYLPHHAVLRPESTTTKLRVVFDASCRSTTGVSLNDGLMVGPVVQDNLFAISLRFRFHPIAIVADVEKMYRMINVQPDDQKLQRIIWRESPPDELREFQLTTVTYGTASAPYLATRCLQQLAEEGEVSHPTAAKILKKDFYVDDMITGAQNEEEGKLLINEMIELMSSAGMTLRKWNSSHEKILEGLPDHLRDVRDVRELDSSRSTIKTLGMVWNPQTDSFCFSVPKWNTSSTITKRIVASDASLLFDPLGLMSPVVVQAKIFMQTLWKNGYTWDEPLAEELQEYWREYRRNLLAIESLSVPRWVGYLKDCVEVQLHGFCDASELAYGAALYLRCTHRDRSVTVHLVTSKSRVAPLEDLSKKNRKQSIPRLELTSALLLSHLLEAFRASVDIPMKVFLWTDSMIVRCWLASIPSRWQTFVANRVSEIQHLTRDCQWCHIAGTENPADIVSRGMNPAQLYYQTLWWNGPYWLQMYHGTWEEGAQVDEHQFDAEVLEVRNVAALPVAAAQPSDMFSIHSSLTKTVRLATLCRRYRYNAQAVHRTCRKFGPITKEEFEESYKQLIILAQKESFPQELTDLERGREVKDSSVLHALHPQLVDGIIRVGGRLRNAPVAESRKHPIILHHRHPLSKLVLTHYHEKFYHAGQQLLVASVRGEFWITSIRTLARKVIFECVDCFRAKPSVLQQLMADLPPERVNPAPPFLKVGVDYCGPFLVTYPNRRSSPKKCFVAVFVCLVTKAVHLELVADLTTEAFLAALKRFVARRGRPEVIMCDNAKNFVGAKRELKELLRLFLDQQFQYTVTAHAVNERIDFKFIPARSPNFGGLWEAAVKSFKGAFKRTIGTKTLQYDEMITVLTQVEAVLNSRPLTPISNDPGDFEALTPGHFLVQRPLTAVAEPNLEAVPTNRLSVWQRAQNYVQMLWKKWTTLYLSDLHNRTKWTKARDNIVVGTMVLSKDERLPPLRWPLGRVTKVFRGPDNNVRVVTVRTQNGEYLRAISKICVLPIRDNVELASQEN</sequence>
<dbReference type="PANTHER" id="PTHR47331">
    <property type="entry name" value="PHD-TYPE DOMAIN-CONTAINING PROTEIN"/>
    <property type="match status" value="1"/>
</dbReference>
<accession>A0A8D8H2I6</accession>
<proteinExistence type="predicted"/>
<dbReference type="Pfam" id="PF18701">
    <property type="entry name" value="DUF5641"/>
    <property type="match status" value="1"/>
</dbReference>
<dbReference type="GO" id="GO:0071897">
    <property type="term" value="P:DNA biosynthetic process"/>
    <property type="evidence" value="ECO:0007669"/>
    <property type="project" value="UniProtKB-ARBA"/>
</dbReference>
<dbReference type="GO" id="GO:0042575">
    <property type="term" value="C:DNA polymerase complex"/>
    <property type="evidence" value="ECO:0007669"/>
    <property type="project" value="UniProtKB-ARBA"/>
</dbReference>
<dbReference type="GO" id="GO:0015074">
    <property type="term" value="P:DNA integration"/>
    <property type="evidence" value="ECO:0007669"/>
    <property type="project" value="InterPro"/>
</dbReference>
<dbReference type="InterPro" id="IPR001878">
    <property type="entry name" value="Znf_CCHC"/>
</dbReference>
<keyword evidence="1" id="KW-0862">Zinc</keyword>
<dbReference type="Gene3D" id="3.30.420.10">
    <property type="entry name" value="Ribonuclease H-like superfamily/Ribonuclease H"/>
    <property type="match status" value="1"/>
</dbReference>
<dbReference type="InterPro" id="IPR036397">
    <property type="entry name" value="RNaseH_sf"/>
</dbReference>
<dbReference type="InterPro" id="IPR040676">
    <property type="entry name" value="DUF5641"/>
</dbReference>
<dbReference type="InterPro" id="IPR041588">
    <property type="entry name" value="Integrase_H2C2"/>
</dbReference>
<dbReference type="PANTHER" id="PTHR47331:SF1">
    <property type="entry name" value="GAG-LIKE PROTEIN"/>
    <property type="match status" value="1"/>
</dbReference>
<dbReference type="CDD" id="cd01644">
    <property type="entry name" value="RT_pepA17"/>
    <property type="match status" value="1"/>
</dbReference>
<dbReference type="SUPFAM" id="SSF53098">
    <property type="entry name" value="Ribonuclease H-like"/>
    <property type="match status" value="1"/>
</dbReference>
<feature type="region of interest" description="Disordered" evidence="2">
    <location>
        <begin position="406"/>
        <end position="489"/>
    </location>
</feature>
<evidence type="ECO:0000259" key="4">
    <source>
        <dbReference type="PROSITE" id="PS50994"/>
    </source>
</evidence>
<feature type="domain" description="CCHC-type" evidence="3">
    <location>
        <begin position="374"/>
        <end position="387"/>
    </location>
</feature>
<dbReference type="PROSITE" id="PS50994">
    <property type="entry name" value="INTEGRASE"/>
    <property type="match status" value="1"/>
</dbReference>
<keyword evidence="1" id="KW-0863">Zinc-finger</keyword>
<feature type="compositionally biased region" description="Polar residues" evidence="2">
    <location>
        <begin position="428"/>
        <end position="437"/>
    </location>
</feature>
<reference evidence="5" key="1">
    <citation type="submission" date="2021-05" db="EMBL/GenBank/DDBJ databases">
        <authorList>
            <person name="Alioto T."/>
            <person name="Alioto T."/>
            <person name="Gomez Garrido J."/>
        </authorList>
    </citation>
    <scope>NUCLEOTIDE SEQUENCE</scope>
</reference>
<dbReference type="InterPro" id="IPR008042">
    <property type="entry name" value="Retrotrans_Pao"/>
</dbReference>
<evidence type="ECO:0000313" key="5">
    <source>
        <dbReference type="EMBL" id="CAG6526873.1"/>
    </source>
</evidence>
<dbReference type="SUPFAM" id="SSF56672">
    <property type="entry name" value="DNA/RNA polymerases"/>
    <property type="match status" value="1"/>
</dbReference>
<dbReference type="EMBL" id="HBUE01300450">
    <property type="protein sequence ID" value="CAG6578594.1"/>
    <property type="molecule type" value="Transcribed_RNA"/>
</dbReference>
<evidence type="ECO:0000256" key="1">
    <source>
        <dbReference type="PROSITE-ProRule" id="PRU00047"/>
    </source>
</evidence>
<dbReference type="Pfam" id="PF05380">
    <property type="entry name" value="Peptidase_A17"/>
    <property type="match status" value="1"/>
</dbReference>
<dbReference type="EMBL" id="HBUE01194470">
    <property type="protein sequence ID" value="CAG6526873.1"/>
    <property type="molecule type" value="Transcribed_RNA"/>
</dbReference>
<dbReference type="InterPro" id="IPR005312">
    <property type="entry name" value="DUF1759"/>
</dbReference>
<name>A0A8D8H2I6_CULPI</name>
<dbReference type="InterPro" id="IPR043502">
    <property type="entry name" value="DNA/RNA_pol_sf"/>
</dbReference>
<dbReference type="InterPro" id="IPR001584">
    <property type="entry name" value="Integrase_cat-core"/>
</dbReference>
<feature type="domain" description="Integrase catalytic" evidence="4">
    <location>
        <begin position="1483"/>
        <end position="1677"/>
    </location>
</feature>
<dbReference type="InterPro" id="IPR012337">
    <property type="entry name" value="RNaseH-like_sf"/>
</dbReference>
<feature type="compositionally biased region" description="Polar residues" evidence="2">
    <location>
        <begin position="408"/>
        <end position="419"/>
    </location>
</feature>
<dbReference type="SMART" id="SM00343">
    <property type="entry name" value="ZnF_C2HC"/>
    <property type="match status" value="2"/>
</dbReference>
<dbReference type="Pfam" id="PF03564">
    <property type="entry name" value="DUF1759"/>
    <property type="match status" value="1"/>
</dbReference>
<dbReference type="PROSITE" id="PS50158">
    <property type="entry name" value="ZF_CCHC"/>
    <property type="match status" value="1"/>
</dbReference>
<evidence type="ECO:0000256" key="2">
    <source>
        <dbReference type="SAM" id="MobiDB-lite"/>
    </source>
</evidence>
<protein>
    <submittedName>
        <fullName evidence="5">(northern house mosquito) hypothetical protein</fullName>
    </submittedName>
</protein>
<dbReference type="GO" id="GO:0008270">
    <property type="term" value="F:zinc ion binding"/>
    <property type="evidence" value="ECO:0007669"/>
    <property type="project" value="UniProtKB-KW"/>
</dbReference>
<organism evidence="5">
    <name type="scientific">Culex pipiens</name>
    <name type="common">House mosquito</name>
    <dbReference type="NCBI Taxonomy" id="7175"/>
    <lineage>
        <taxon>Eukaryota</taxon>
        <taxon>Metazoa</taxon>
        <taxon>Ecdysozoa</taxon>
        <taxon>Arthropoda</taxon>
        <taxon>Hexapoda</taxon>
        <taxon>Insecta</taxon>
        <taxon>Pterygota</taxon>
        <taxon>Neoptera</taxon>
        <taxon>Endopterygota</taxon>
        <taxon>Diptera</taxon>
        <taxon>Nematocera</taxon>
        <taxon>Culicoidea</taxon>
        <taxon>Culicidae</taxon>
        <taxon>Culicinae</taxon>
        <taxon>Culicini</taxon>
        <taxon>Culex</taxon>
        <taxon>Culex</taxon>
    </lineage>
</organism>